<dbReference type="Gene3D" id="3.40.630.30">
    <property type="match status" value="1"/>
</dbReference>
<evidence type="ECO:0000313" key="2">
    <source>
        <dbReference type="EMBL" id="VAW84538.1"/>
    </source>
</evidence>
<sequence>MKIVVAETEQAIAACFPVMFELRPHLIQETFVERIRQQQSQGYRLAYLELTGEPTGEVSGQPVALAGFRISNNLAWGKFLYVDDLVTSAKHRSHGYGKALLNWLNEYAIQEGCSQLHLDSGVQRKEAHRFYQREQVIVTGFHFARNLK</sequence>
<dbReference type="InterPro" id="IPR000182">
    <property type="entry name" value="GNAT_dom"/>
</dbReference>
<name>A0A3B0YUF0_9ZZZZ</name>
<dbReference type="PROSITE" id="PS51186">
    <property type="entry name" value="GNAT"/>
    <property type="match status" value="1"/>
</dbReference>
<protein>
    <submittedName>
        <fullName evidence="2">Histone acetyltransferase HPA2 and related acetyltransferases</fullName>
    </submittedName>
</protein>
<dbReference type="InterPro" id="IPR016181">
    <property type="entry name" value="Acyl_CoA_acyltransferase"/>
</dbReference>
<reference evidence="2" key="1">
    <citation type="submission" date="2018-06" db="EMBL/GenBank/DDBJ databases">
        <authorList>
            <person name="Zhirakovskaya E."/>
        </authorList>
    </citation>
    <scope>NUCLEOTIDE SEQUENCE</scope>
</reference>
<dbReference type="EMBL" id="UOFQ01000003">
    <property type="protein sequence ID" value="VAW84538.1"/>
    <property type="molecule type" value="Genomic_DNA"/>
</dbReference>
<feature type="domain" description="N-acetyltransferase" evidence="1">
    <location>
        <begin position="2"/>
        <end position="148"/>
    </location>
</feature>
<dbReference type="GO" id="GO:0016747">
    <property type="term" value="F:acyltransferase activity, transferring groups other than amino-acyl groups"/>
    <property type="evidence" value="ECO:0007669"/>
    <property type="project" value="InterPro"/>
</dbReference>
<dbReference type="SUPFAM" id="SSF55729">
    <property type="entry name" value="Acyl-CoA N-acyltransferases (Nat)"/>
    <property type="match status" value="1"/>
</dbReference>
<proteinExistence type="predicted"/>
<dbReference type="Pfam" id="PF00583">
    <property type="entry name" value="Acetyltransf_1"/>
    <property type="match status" value="1"/>
</dbReference>
<dbReference type="AlphaFoldDB" id="A0A3B0YUF0"/>
<dbReference type="CDD" id="cd04301">
    <property type="entry name" value="NAT_SF"/>
    <property type="match status" value="1"/>
</dbReference>
<evidence type="ECO:0000259" key="1">
    <source>
        <dbReference type="PROSITE" id="PS51186"/>
    </source>
</evidence>
<organism evidence="2">
    <name type="scientific">hydrothermal vent metagenome</name>
    <dbReference type="NCBI Taxonomy" id="652676"/>
    <lineage>
        <taxon>unclassified sequences</taxon>
        <taxon>metagenomes</taxon>
        <taxon>ecological metagenomes</taxon>
    </lineage>
</organism>
<gene>
    <name evidence="2" type="ORF">MNBD_GAMMA17-2230</name>
</gene>
<accession>A0A3B0YUF0</accession>
<keyword evidence="2" id="KW-0808">Transferase</keyword>